<comment type="similarity">
    <text evidence="1 6">Belongs to the peptidase M42 family.</text>
</comment>
<organism evidence="9">
    <name type="scientific">Fervidicoccus fontis</name>
    <dbReference type="NCBI Taxonomy" id="683846"/>
    <lineage>
        <taxon>Archaea</taxon>
        <taxon>Thermoproteota</taxon>
        <taxon>Thermoprotei</taxon>
        <taxon>Fervidicoccales</taxon>
        <taxon>Fervidicoccaceae</taxon>
        <taxon>Fervidicoccus</taxon>
    </lineage>
</organism>
<sequence>MKEFRAEEYLSFLKKYSDANGPSGFEDEVRSLVIEDLREASDKLWIDSMGNVIALKRGATDRKLMVAAHMDEIGLIVKHIDEKGFIRFSPIGGWNERILPGSRVRIRASGGKWVRGVIGVKPPHLMTPEEEKKVIEMNKLFIDVGASSKDEVTSMGIEKGSPIVFDQEFVSLTGFRATGKALDNRVGLVVSLKAFIEAEPRDASFYFVATVQEEVGLKGARTSAFQISPHVALALDTTTANDVADVEEHEAVAKLGMGPAIKIVDGRSGTGLLTHPKVFEKLLSVAKERGIPYQAEVLTGGTTDSSAIQLTKEGVPAGTISIPTRYIHSQVELLDLRDVHGAVELLKGFYESLSVEWIDSIREKVIK</sequence>
<feature type="binding site" evidence="8">
    <location>
        <position position="69"/>
    </location>
    <ligand>
        <name>Zn(2+)</name>
        <dbReference type="ChEBI" id="CHEBI:29105"/>
        <label>1</label>
    </ligand>
</feature>
<dbReference type="PANTHER" id="PTHR32481:SF0">
    <property type="entry name" value="AMINOPEPTIDASE YPDE-RELATED"/>
    <property type="match status" value="1"/>
</dbReference>
<reference evidence="9" key="1">
    <citation type="journal article" date="2020" name="mSystems">
        <title>Genome- and Community-Level Interaction Insights into Carbon Utilization and Element Cycling Functions of Hydrothermarchaeota in Hydrothermal Sediment.</title>
        <authorList>
            <person name="Zhou Z."/>
            <person name="Liu Y."/>
            <person name="Xu W."/>
            <person name="Pan J."/>
            <person name="Luo Z.H."/>
            <person name="Li M."/>
        </authorList>
    </citation>
    <scope>NUCLEOTIDE SEQUENCE [LARGE SCALE GENOMIC DNA]</scope>
    <source>
        <strain evidence="9">SpSt-1259</strain>
    </source>
</reference>
<dbReference type="Gene3D" id="3.40.630.10">
    <property type="entry name" value="Zn peptidases"/>
    <property type="match status" value="1"/>
</dbReference>
<keyword evidence="4 8" id="KW-0479">Metal-binding</keyword>
<accession>A0A7C2UJZ5</accession>
<evidence type="ECO:0000256" key="5">
    <source>
        <dbReference type="ARBA" id="ARBA00022801"/>
    </source>
</evidence>
<dbReference type="GO" id="GO:0006508">
    <property type="term" value="P:proteolysis"/>
    <property type="evidence" value="ECO:0007669"/>
    <property type="project" value="UniProtKB-KW"/>
</dbReference>
<proteinExistence type="inferred from homology"/>
<dbReference type="CDD" id="cd05656">
    <property type="entry name" value="M42_Frv"/>
    <property type="match status" value="1"/>
</dbReference>
<keyword evidence="3" id="KW-0645">Protease</keyword>
<evidence type="ECO:0000256" key="1">
    <source>
        <dbReference type="ARBA" id="ARBA00006272"/>
    </source>
</evidence>
<feature type="binding site" evidence="8">
    <location>
        <position position="328"/>
    </location>
    <ligand>
        <name>Zn(2+)</name>
        <dbReference type="ChEBI" id="CHEBI:29105"/>
        <label>2</label>
    </ligand>
</feature>
<dbReference type="AlphaFoldDB" id="A0A7C2UJZ5"/>
<dbReference type="EMBL" id="DSFE01000102">
    <property type="protein sequence ID" value="HEU98168.1"/>
    <property type="molecule type" value="Genomic_DNA"/>
</dbReference>
<dbReference type="GO" id="GO:0004177">
    <property type="term" value="F:aminopeptidase activity"/>
    <property type="evidence" value="ECO:0007669"/>
    <property type="project" value="UniProtKB-UniRule"/>
</dbReference>
<keyword evidence="2" id="KW-0031">Aminopeptidase</keyword>
<gene>
    <name evidence="9" type="ORF">ENO36_04885</name>
</gene>
<feature type="binding site" evidence="8">
    <location>
        <position position="236"/>
    </location>
    <ligand>
        <name>Zn(2+)</name>
        <dbReference type="ChEBI" id="CHEBI:29105"/>
        <label>1</label>
    </ligand>
</feature>
<keyword evidence="5" id="KW-0378">Hydrolase</keyword>
<dbReference type="Gene3D" id="2.40.30.40">
    <property type="entry name" value="Peptidase M42, domain 2"/>
    <property type="match status" value="1"/>
</dbReference>
<dbReference type="SUPFAM" id="SSF101821">
    <property type="entry name" value="Aminopeptidase/glucanase lid domain"/>
    <property type="match status" value="1"/>
</dbReference>
<comment type="caution">
    <text evidence="9">The sequence shown here is derived from an EMBL/GenBank/DDBJ whole genome shotgun (WGS) entry which is preliminary data.</text>
</comment>
<evidence type="ECO:0000256" key="3">
    <source>
        <dbReference type="ARBA" id="ARBA00022670"/>
    </source>
</evidence>
<dbReference type="InterPro" id="IPR023367">
    <property type="entry name" value="Peptidase_M42_dom2"/>
</dbReference>
<dbReference type="InterPro" id="IPR008007">
    <property type="entry name" value="Peptidase_M42"/>
</dbReference>
<evidence type="ECO:0000256" key="8">
    <source>
        <dbReference type="PIRSR" id="PIRSR001123-2"/>
    </source>
</evidence>
<evidence type="ECO:0000313" key="9">
    <source>
        <dbReference type="EMBL" id="HEU98168.1"/>
    </source>
</evidence>
<protein>
    <submittedName>
        <fullName evidence="9">M42 family peptidase</fullName>
    </submittedName>
</protein>
<evidence type="ECO:0000256" key="2">
    <source>
        <dbReference type="ARBA" id="ARBA00022438"/>
    </source>
</evidence>
<dbReference type="Proteomes" id="UP000885664">
    <property type="component" value="Unassembled WGS sequence"/>
</dbReference>
<feature type="active site" description="Proton acceptor" evidence="7">
    <location>
        <position position="213"/>
    </location>
</feature>
<evidence type="ECO:0000256" key="7">
    <source>
        <dbReference type="PIRSR" id="PIRSR001123-1"/>
    </source>
</evidence>
<evidence type="ECO:0000256" key="6">
    <source>
        <dbReference type="PIRNR" id="PIRNR001123"/>
    </source>
</evidence>
<dbReference type="Pfam" id="PF05343">
    <property type="entry name" value="Peptidase_M42"/>
    <property type="match status" value="1"/>
</dbReference>
<dbReference type="InterPro" id="IPR051464">
    <property type="entry name" value="Peptidase_M42_aminopept"/>
</dbReference>
<dbReference type="SUPFAM" id="SSF53187">
    <property type="entry name" value="Zn-dependent exopeptidases"/>
    <property type="match status" value="1"/>
</dbReference>
<feature type="binding site" evidence="8">
    <location>
        <position position="183"/>
    </location>
    <ligand>
        <name>Zn(2+)</name>
        <dbReference type="ChEBI" id="CHEBI:29105"/>
        <label>1</label>
    </ligand>
</feature>
<comment type="cofactor">
    <cofactor evidence="8">
        <name>a divalent metal cation</name>
        <dbReference type="ChEBI" id="CHEBI:60240"/>
    </cofactor>
    <text evidence="8">Binds 2 divalent metal cations per subunit.</text>
</comment>
<dbReference type="PIRSF" id="PIRSF001123">
    <property type="entry name" value="PepA_GA"/>
    <property type="match status" value="1"/>
</dbReference>
<dbReference type="GO" id="GO:0046872">
    <property type="term" value="F:metal ion binding"/>
    <property type="evidence" value="ECO:0007669"/>
    <property type="project" value="UniProtKB-UniRule"/>
</dbReference>
<feature type="binding site" evidence="8">
    <location>
        <position position="183"/>
    </location>
    <ligand>
        <name>Zn(2+)</name>
        <dbReference type="ChEBI" id="CHEBI:29105"/>
        <label>2</label>
    </ligand>
</feature>
<evidence type="ECO:0000256" key="4">
    <source>
        <dbReference type="ARBA" id="ARBA00022723"/>
    </source>
</evidence>
<dbReference type="PANTHER" id="PTHR32481">
    <property type="entry name" value="AMINOPEPTIDASE"/>
    <property type="match status" value="1"/>
</dbReference>
<feature type="binding site" evidence="8">
    <location>
        <position position="214"/>
    </location>
    <ligand>
        <name>Zn(2+)</name>
        <dbReference type="ChEBI" id="CHEBI:29105"/>
        <label>2</label>
    </ligand>
</feature>
<name>A0A7C2UJZ5_9CREN</name>